<dbReference type="PANTHER" id="PTHR42711">
    <property type="entry name" value="ABC TRANSPORTER ATP-BINDING PROTEIN"/>
    <property type="match status" value="1"/>
</dbReference>
<name>A0A2H0YTA7_9BACT</name>
<dbReference type="Pfam" id="PF00005">
    <property type="entry name" value="ABC_tran"/>
    <property type="match status" value="1"/>
</dbReference>
<gene>
    <name evidence="7" type="ORF">COT25_02740</name>
</gene>
<dbReference type="InterPro" id="IPR050763">
    <property type="entry name" value="ABC_transporter_ATP-binding"/>
</dbReference>
<organism evidence="7 8">
    <name type="scientific">Candidatus Kerfeldbacteria bacterium CG08_land_8_20_14_0_20_42_7</name>
    <dbReference type="NCBI Taxonomy" id="2014245"/>
    <lineage>
        <taxon>Bacteria</taxon>
        <taxon>Candidatus Kerfeldiibacteriota</taxon>
    </lineage>
</organism>
<keyword evidence="5" id="KW-0472">Membrane</keyword>
<dbReference type="GO" id="GO:0016887">
    <property type="term" value="F:ATP hydrolysis activity"/>
    <property type="evidence" value="ECO:0007669"/>
    <property type="project" value="InterPro"/>
</dbReference>
<evidence type="ECO:0000259" key="6">
    <source>
        <dbReference type="PROSITE" id="PS50893"/>
    </source>
</evidence>
<keyword evidence="5" id="KW-1133">Transmembrane helix</keyword>
<dbReference type="Proteomes" id="UP000228711">
    <property type="component" value="Unassembled WGS sequence"/>
</dbReference>
<dbReference type="Gene3D" id="3.40.50.300">
    <property type="entry name" value="P-loop containing nucleotide triphosphate hydrolases"/>
    <property type="match status" value="1"/>
</dbReference>
<dbReference type="PROSITE" id="PS50893">
    <property type="entry name" value="ABC_TRANSPORTER_2"/>
    <property type="match status" value="1"/>
</dbReference>
<feature type="domain" description="ABC transporter" evidence="6">
    <location>
        <begin position="2"/>
        <end position="232"/>
    </location>
</feature>
<dbReference type="SUPFAM" id="SSF52540">
    <property type="entry name" value="P-loop containing nucleoside triphosphate hydrolases"/>
    <property type="match status" value="1"/>
</dbReference>
<evidence type="ECO:0000256" key="2">
    <source>
        <dbReference type="ARBA" id="ARBA00022448"/>
    </source>
</evidence>
<dbReference type="AlphaFoldDB" id="A0A2H0YTA7"/>
<dbReference type="InterPro" id="IPR027417">
    <property type="entry name" value="P-loop_NTPase"/>
</dbReference>
<proteinExistence type="inferred from homology"/>
<dbReference type="GO" id="GO:0005524">
    <property type="term" value="F:ATP binding"/>
    <property type="evidence" value="ECO:0007669"/>
    <property type="project" value="UniProtKB-KW"/>
</dbReference>
<keyword evidence="2" id="KW-0813">Transport</keyword>
<evidence type="ECO:0000256" key="3">
    <source>
        <dbReference type="ARBA" id="ARBA00022741"/>
    </source>
</evidence>
<feature type="transmembrane region" description="Helical" evidence="5">
    <location>
        <begin position="300"/>
        <end position="319"/>
    </location>
</feature>
<evidence type="ECO:0000313" key="7">
    <source>
        <dbReference type="EMBL" id="PIS41509.1"/>
    </source>
</evidence>
<evidence type="ECO:0000256" key="1">
    <source>
        <dbReference type="ARBA" id="ARBA00005417"/>
    </source>
</evidence>
<comment type="caution">
    <text evidence="7">The sequence shown here is derived from an EMBL/GenBank/DDBJ whole genome shotgun (WGS) entry which is preliminary data.</text>
</comment>
<dbReference type="EMBL" id="PEXV01000091">
    <property type="protein sequence ID" value="PIS41509.1"/>
    <property type="molecule type" value="Genomic_DNA"/>
</dbReference>
<evidence type="ECO:0000256" key="5">
    <source>
        <dbReference type="SAM" id="Phobius"/>
    </source>
</evidence>
<keyword evidence="4" id="KW-0067">ATP-binding</keyword>
<feature type="transmembrane region" description="Helical" evidence="5">
    <location>
        <begin position="273"/>
        <end position="294"/>
    </location>
</feature>
<evidence type="ECO:0000313" key="8">
    <source>
        <dbReference type="Proteomes" id="UP000228711"/>
    </source>
</evidence>
<dbReference type="SMART" id="SM00382">
    <property type="entry name" value="AAA"/>
    <property type="match status" value="1"/>
</dbReference>
<sequence>MLSVQKLSKKFKDFLAVDNVSFEAHGGEIFGLLGPNGAGKTTTIRVIATVLQATSGTATVKGFDIKQDPKNVRKNLGLLTADIGLYDRFTARENLRYFGRLYGMSGQSLEQRIQELIEFLDMKRFADRRAGKFSTGMKQKVAIARSVIHDPDVIIFDEPTAGLDVLASQTVIRFMQKMRDMGKLVVLSTHDMAHAQSLCDRVAIIHRSKLIAEDSVSNLLLKHNTKTLEEAFITIVGEDESKVLAKEDESKRFANASSTKQSATFPKSRIATILRYVSFGVVLIGLIVGFSKIGGDKSQMISGIVVIVGALGAVISQFLQKKK</sequence>
<accession>A0A2H0YTA7</accession>
<keyword evidence="5" id="KW-0812">Transmembrane</keyword>
<reference evidence="8" key="1">
    <citation type="submission" date="2017-09" db="EMBL/GenBank/DDBJ databases">
        <title>Depth-based differentiation of microbial function through sediment-hosted aquifers and enrichment of novel symbionts in the deep terrestrial subsurface.</title>
        <authorList>
            <person name="Probst A.J."/>
            <person name="Ladd B."/>
            <person name="Jarett J.K."/>
            <person name="Geller-Mcgrath D.E."/>
            <person name="Sieber C.M.K."/>
            <person name="Emerson J.B."/>
            <person name="Anantharaman K."/>
            <person name="Thomas B.C."/>
            <person name="Malmstrom R."/>
            <person name="Stieglmeier M."/>
            <person name="Klingl A."/>
            <person name="Woyke T."/>
            <person name="Ryan C.M."/>
            <person name="Banfield J.F."/>
        </authorList>
    </citation>
    <scope>NUCLEOTIDE SEQUENCE [LARGE SCALE GENOMIC DNA]</scope>
</reference>
<protein>
    <recommendedName>
        <fullName evidence="6">ABC transporter domain-containing protein</fullName>
    </recommendedName>
</protein>
<comment type="similarity">
    <text evidence="1">Belongs to the ABC transporter superfamily.</text>
</comment>
<keyword evidence="3" id="KW-0547">Nucleotide-binding</keyword>
<dbReference type="PANTHER" id="PTHR42711:SF5">
    <property type="entry name" value="ABC TRANSPORTER ATP-BINDING PROTEIN NATA"/>
    <property type="match status" value="1"/>
</dbReference>
<evidence type="ECO:0000256" key="4">
    <source>
        <dbReference type="ARBA" id="ARBA00022840"/>
    </source>
</evidence>
<dbReference type="InterPro" id="IPR003593">
    <property type="entry name" value="AAA+_ATPase"/>
</dbReference>
<dbReference type="InterPro" id="IPR003439">
    <property type="entry name" value="ABC_transporter-like_ATP-bd"/>
</dbReference>